<dbReference type="EMBL" id="CABVLU010000005">
    <property type="protein sequence ID" value="VVT58516.1"/>
    <property type="molecule type" value="Genomic_DNA"/>
</dbReference>
<protein>
    <submittedName>
        <fullName evidence="2">Uncharacterized protein</fullName>
    </submittedName>
</protein>
<dbReference type="InterPro" id="IPR018810">
    <property type="entry name" value="UPF0662"/>
</dbReference>
<accession>A0A5E8CB34</accession>
<dbReference type="PANTHER" id="PTHR28086">
    <property type="entry name" value="UPF0662 PROTEIN YPL260W"/>
    <property type="match status" value="1"/>
</dbReference>
<reference evidence="2 3" key="1">
    <citation type="submission" date="2019-09" db="EMBL/GenBank/DDBJ databases">
        <authorList>
            <person name="Brejova B."/>
        </authorList>
    </citation>
    <scope>NUCLEOTIDE SEQUENCE [LARGE SCALE GENOMIC DNA]</scope>
</reference>
<dbReference type="GO" id="GO:0005634">
    <property type="term" value="C:nucleus"/>
    <property type="evidence" value="ECO:0007669"/>
    <property type="project" value="TreeGrafter"/>
</dbReference>
<dbReference type="RefSeq" id="XP_031856850.1">
    <property type="nucleotide sequence ID" value="XM_032000959.1"/>
</dbReference>
<dbReference type="Pfam" id="PF10303">
    <property type="entry name" value="DUF2408"/>
    <property type="match status" value="2"/>
</dbReference>
<sequence length="496" mass="55669">MPNSNIIPPNEQNIADTLLQIRSELSALKKNRASYIKSTDIAPIHERLIQQIRAINAIRADPSLQHEQNKVDIILDDVFRLLSLAFLTAGLNRSAPATFASLSAVQSLLDHLKESQVYSDNDTAPIRTRLDEIKVILAEQEEAGTESPEILHLLKTKLDVASHSLKEVEDSMKAVFDSGLNDMLRRLVALRREILSIGSKPRYSASSLTPVSAKLAQIEAERDDEGNFVASDGKVNPEAQAVLNSLLDECRNLIKEFSGAVTARSSNDMPEQLRPFYKKLVELKSKLENLLVTHRWTMRETDLYAYQKSLEEIDTARTSDPELAALAKENHKASAIILYLLRRCYAILYKLLESSQPVSEALIPVHNQLSTVRRCLLEVQRNGGLSSARELYPYQMKLASIDDMRVDGKFMVGDTIPEGQGMLNALLSECFEICYELKVEMMDRNESGTNEEDNSIQFTEGAEDREEEICEGDDDEEAVEEDDEGVEITREPSSRD</sequence>
<proteinExistence type="predicted"/>
<keyword evidence="3" id="KW-1185">Reference proteome</keyword>
<dbReference type="PANTHER" id="PTHR28086:SF1">
    <property type="entry name" value="CU(2+) SUPPRESSING AND BLEOMYCIN SENSITIVE PROTEIN 1"/>
    <property type="match status" value="1"/>
</dbReference>
<dbReference type="OrthoDB" id="2011986at2759"/>
<evidence type="ECO:0000256" key="1">
    <source>
        <dbReference type="SAM" id="MobiDB-lite"/>
    </source>
</evidence>
<feature type="region of interest" description="Disordered" evidence="1">
    <location>
        <begin position="445"/>
        <end position="496"/>
    </location>
</feature>
<name>A0A5E8CB34_9ASCO</name>
<dbReference type="Proteomes" id="UP000398389">
    <property type="component" value="Unassembled WGS sequence"/>
</dbReference>
<feature type="compositionally biased region" description="Basic and acidic residues" evidence="1">
    <location>
        <begin position="487"/>
        <end position="496"/>
    </location>
</feature>
<dbReference type="GO" id="GO:0005737">
    <property type="term" value="C:cytoplasm"/>
    <property type="evidence" value="ECO:0007669"/>
    <property type="project" value="TreeGrafter"/>
</dbReference>
<dbReference type="GeneID" id="43585059"/>
<feature type="compositionally biased region" description="Acidic residues" evidence="1">
    <location>
        <begin position="461"/>
        <end position="486"/>
    </location>
</feature>
<evidence type="ECO:0000313" key="2">
    <source>
        <dbReference type="EMBL" id="VVT58516.1"/>
    </source>
</evidence>
<organism evidence="2 3">
    <name type="scientific">Magnusiomyces paraingens</name>
    <dbReference type="NCBI Taxonomy" id="2606893"/>
    <lineage>
        <taxon>Eukaryota</taxon>
        <taxon>Fungi</taxon>
        <taxon>Dikarya</taxon>
        <taxon>Ascomycota</taxon>
        <taxon>Saccharomycotina</taxon>
        <taxon>Dipodascomycetes</taxon>
        <taxon>Dipodascales</taxon>
        <taxon>Dipodascaceae</taxon>
        <taxon>Magnusiomyces</taxon>
    </lineage>
</organism>
<gene>
    <name evidence="2" type="ORF">SAPINGB_P006248</name>
</gene>
<dbReference type="AlphaFoldDB" id="A0A5E8CB34"/>
<evidence type="ECO:0000313" key="3">
    <source>
        <dbReference type="Proteomes" id="UP000398389"/>
    </source>
</evidence>